<reference evidence="11 12" key="1">
    <citation type="journal article" date="2023" name="PLoS ONE">
        <title>Cytospora paraplurivora sp. nov. isolated from orchards with fruit tree decline syndrome in Ontario, Canada.</title>
        <authorList>
            <person name="Ilyukhin E."/>
            <person name="Nguyen H.D.T."/>
            <person name="Castle A.J."/>
            <person name="Ellouze W."/>
        </authorList>
    </citation>
    <scope>NUCLEOTIDE SEQUENCE [LARGE SCALE GENOMIC DNA]</scope>
    <source>
        <strain evidence="11 12">FDS-564</strain>
    </source>
</reference>
<dbReference type="EMBL" id="JAJSPL020000001">
    <property type="protein sequence ID" value="KAK7749925.1"/>
    <property type="molecule type" value="Genomic_DNA"/>
</dbReference>
<dbReference type="GO" id="GO:0005783">
    <property type="term" value="C:endoplasmic reticulum"/>
    <property type="evidence" value="ECO:0007669"/>
    <property type="project" value="TreeGrafter"/>
</dbReference>
<keyword evidence="7" id="KW-0479">Metal-binding</keyword>
<dbReference type="InterPro" id="IPR036026">
    <property type="entry name" value="Seven-hairpin_glycosidases"/>
</dbReference>
<evidence type="ECO:0000256" key="4">
    <source>
        <dbReference type="ARBA" id="ARBA00022801"/>
    </source>
</evidence>
<comment type="pathway">
    <text evidence="2">Protein modification; protein glycosylation.</text>
</comment>
<dbReference type="EC" id="3.2.1.-" evidence="9"/>
<gene>
    <name evidence="11" type="ORF">SLS53_000507</name>
</gene>
<feature type="signal peptide" evidence="10">
    <location>
        <begin position="1"/>
        <end position="31"/>
    </location>
</feature>
<feature type="active site" evidence="6">
    <location>
        <position position="350"/>
    </location>
</feature>
<comment type="cofactor">
    <cofactor evidence="1 7">
        <name>Ca(2+)</name>
        <dbReference type="ChEBI" id="CHEBI:29108"/>
    </cofactor>
</comment>
<organism evidence="11 12">
    <name type="scientific">Cytospora paraplurivora</name>
    <dbReference type="NCBI Taxonomy" id="2898453"/>
    <lineage>
        <taxon>Eukaryota</taxon>
        <taxon>Fungi</taxon>
        <taxon>Dikarya</taxon>
        <taxon>Ascomycota</taxon>
        <taxon>Pezizomycotina</taxon>
        <taxon>Sordariomycetes</taxon>
        <taxon>Sordariomycetidae</taxon>
        <taxon>Diaporthales</taxon>
        <taxon>Cytosporaceae</taxon>
        <taxon>Cytospora</taxon>
    </lineage>
</organism>
<keyword evidence="5 8" id="KW-1015">Disulfide bond</keyword>
<dbReference type="GO" id="GO:0004571">
    <property type="term" value="F:mannosyl-oligosaccharide 1,2-alpha-mannosidase activity"/>
    <property type="evidence" value="ECO:0007669"/>
    <property type="project" value="InterPro"/>
</dbReference>
<dbReference type="InterPro" id="IPR050749">
    <property type="entry name" value="Glycosyl_Hydrolase_47"/>
</dbReference>
<keyword evidence="9" id="KW-0326">Glycosidase</keyword>
<evidence type="ECO:0000256" key="10">
    <source>
        <dbReference type="SAM" id="SignalP"/>
    </source>
</evidence>
<feature type="active site" description="Proton donor" evidence="6">
    <location>
        <position position="470"/>
    </location>
</feature>
<evidence type="ECO:0000256" key="1">
    <source>
        <dbReference type="ARBA" id="ARBA00001913"/>
    </source>
</evidence>
<dbReference type="Gene3D" id="1.50.10.10">
    <property type="match status" value="1"/>
</dbReference>
<dbReference type="InterPro" id="IPR012341">
    <property type="entry name" value="6hp_glycosidase-like_sf"/>
</dbReference>
<dbReference type="GO" id="GO:0005509">
    <property type="term" value="F:calcium ion binding"/>
    <property type="evidence" value="ECO:0007669"/>
    <property type="project" value="InterPro"/>
</dbReference>
<comment type="caution">
    <text evidence="11">The sequence shown here is derived from an EMBL/GenBank/DDBJ whole genome shotgun (WGS) entry which is preliminary data.</text>
</comment>
<dbReference type="PANTHER" id="PTHR11742">
    <property type="entry name" value="MANNOSYL-OLIGOSACCHARIDE ALPHA-1,2-MANNOSIDASE-RELATED"/>
    <property type="match status" value="1"/>
</dbReference>
<dbReference type="GO" id="GO:0036503">
    <property type="term" value="P:ERAD pathway"/>
    <property type="evidence" value="ECO:0007669"/>
    <property type="project" value="UniProtKB-ARBA"/>
</dbReference>
<evidence type="ECO:0000256" key="8">
    <source>
        <dbReference type="PIRSR" id="PIRSR601382-3"/>
    </source>
</evidence>
<dbReference type="Pfam" id="PF01532">
    <property type="entry name" value="Glyco_hydro_47"/>
    <property type="match status" value="1"/>
</dbReference>
<dbReference type="AlphaFoldDB" id="A0AAN9UKZ7"/>
<evidence type="ECO:0000313" key="11">
    <source>
        <dbReference type="EMBL" id="KAK7749925.1"/>
    </source>
</evidence>
<keyword evidence="12" id="KW-1185">Reference proteome</keyword>
<evidence type="ECO:0000313" key="12">
    <source>
        <dbReference type="Proteomes" id="UP001320245"/>
    </source>
</evidence>
<feature type="active site" evidence="6">
    <location>
        <position position="544"/>
    </location>
</feature>
<keyword evidence="7" id="KW-0106">Calcium</keyword>
<evidence type="ECO:0000256" key="7">
    <source>
        <dbReference type="PIRSR" id="PIRSR601382-2"/>
    </source>
</evidence>
<feature type="chain" id="PRO_5043019907" description="alpha-1,2-Mannosidase" evidence="10">
    <location>
        <begin position="32"/>
        <end position="644"/>
    </location>
</feature>
<protein>
    <recommendedName>
        <fullName evidence="9">alpha-1,2-Mannosidase</fullName>
        <ecNumber evidence="9">3.2.1.-</ecNumber>
    </recommendedName>
</protein>
<dbReference type="InterPro" id="IPR001382">
    <property type="entry name" value="Glyco_hydro_47"/>
</dbReference>
<dbReference type="SUPFAM" id="SSF48225">
    <property type="entry name" value="Seven-hairpin glycosidases"/>
    <property type="match status" value="1"/>
</dbReference>
<feature type="disulfide bond" evidence="8">
    <location>
        <begin position="427"/>
        <end position="456"/>
    </location>
</feature>
<feature type="active site" description="Proton donor" evidence="6">
    <location>
        <position position="210"/>
    </location>
</feature>
<dbReference type="FunFam" id="1.50.10.10:FF:000037">
    <property type="entry name" value="alpha-1,2-Mannosidase"/>
    <property type="match status" value="1"/>
</dbReference>
<accession>A0AAN9UKZ7</accession>
<dbReference type="PRINTS" id="PR00747">
    <property type="entry name" value="GLYHDRLASE47"/>
</dbReference>
<dbReference type="Proteomes" id="UP001320245">
    <property type="component" value="Unassembled WGS sequence"/>
</dbReference>
<evidence type="ECO:0000256" key="2">
    <source>
        <dbReference type="ARBA" id="ARBA00004922"/>
    </source>
</evidence>
<comment type="similarity">
    <text evidence="3 9">Belongs to the glycosyl hydrolase 47 family.</text>
</comment>
<dbReference type="GO" id="GO:0005975">
    <property type="term" value="P:carbohydrate metabolic process"/>
    <property type="evidence" value="ECO:0007669"/>
    <property type="project" value="InterPro"/>
</dbReference>
<evidence type="ECO:0000256" key="6">
    <source>
        <dbReference type="PIRSR" id="PIRSR601382-1"/>
    </source>
</evidence>
<evidence type="ECO:0000256" key="3">
    <source>
        <dbReference type="ARBA" id="ARBA00007658"/>
    </source>
</evidence>
<keyword evidence="4 9" id="KW-0378">Hydrolase</keyword>
<keyword evidence="10" id="KW-0732">Signal</keyword>
<name>A0AAN9UKZ7_9PEZI</name>
<proteinExistence type="inferred from homology"/>
<dbReference type="GO" id="GO:0016020">
    <property type="term" value="C:membrane"/>
    <property type="evidence" value="ECO:0007669"/>
    <property type="project" value="InterPro"/>
</dbReference>
<evidence type="ECO:0000256" key="5">
    <source>
        <dbReference type="ARBA" id="ARBA00023157"/>
    </source>
</evidence>
<sequence>MPPPLRRWRPLILLVAIWLLFVYWLFDTANTDNKTPFEYTKPNTVPRPQAQSGHHNVAPVGDVYAQGAAENGGVLDADRWWKLPERFPVEGQLRSLPEVKLGRSRIPRIQANAPKESAAARELRLSRREAVRESFLHSWGGYKRNAWMADEVTPLSGEAKNPFGGWAATLVDALDTLWIMGLEDEFEEAVEAAGTIDFSRTKTDLINVFETTIRYMGGFLAAYELSGKKYQILLRKAVEVGELLMCAFDTDDRMPIARWDWKLYMTGHAQKHPKSVLVSELGSLSLEFTKLSQLTGDMKYYDAVQRIADVFEESQDETKLPGMWPVLVASSESGPSFTEDNQFTLGGMEDSLYEYFPKQYLVLGGVFDQPKKMYEKFIGVAKKHLMRRALNADNIPIVISGDVKVKVFQDENLNKRVHVPRGQHLTCFVGGMVGLASKIFRRPAEMDLAMQLTDGCVWAYNNTATGIMPEIFGFAPCGGIEDSQTGPDCMYSDLKWRTAIRDHYSGPKAPLNPMSNDLDQLIKGRKLRPGFVELNDKKYVLRPEAIESVFLMYRLTGDATWMDKAWTMFENIERHTRTKLGAASIRDVSVPETEQMNSMESFWLAETLKYFYLVFSEFNLVDLDTWVLNTEAHPLHRPDVLWTR</sequence>
<feature type="binding site" evidence="7">
    <location>
        <position position="630"/>
    </location>
    <ligand>
        <name>Ca(2+)</name>
        <dbReference type="ChEBI" id="CHEBI:29108"/>
    </ligand>
</feature>
<dbReference type="PANTHER" id="PTHR11742:SF49">
    <property type="entry name" value="ALPHA-1,2-MANNOSIDASE"/>
    <property type="match status" value="1"/>
</dbReference>
<evidence type="ECO:0000256" key="9">
    <source>
        <dbReference type="RuleBase" id="RU361193"/>
    </source>
</evidence>